<keyword evidence="7" id="KW-1185">Reference proteome</keyword>
<dbReference type="Pfam" id="PF00668">
    <property type="entry name" value="Condensation"/>
    <property type="match status" value="2"/>
</dbReference>
<evidence type="ECO:0000256" key="2">
    <source>
        <dbReference type="ARBA" id="ARBA00022553"/>
    </source>
</evidence>
<dbReference type="RefSeq" id="XP_024707332.1">
    <property type="nucleotide sequence ID" value="XM_024847473.1"/>
</dbReference>
<evidence type="ECO:0000256" key="1">
    <source>
        <dbReference type="ARBA" id="ARBA00022450"/>
    </source>
</evidence>
<dbReference type="OrthoDB" id="416786at2759"/>
<dbReference type="FunFam" id="3.30.300.30:FF:000015">
    <property type="entry name" value="Nonribosomal peptide synthase SidD"/>
    <property type="match status" value="1"/>
</dbReference>
<dbReference type="Gene3D" id="3.30.300.30">
    <property type="match status" value="1"/>
</dbReference>
<keyword evidence="2" id="KW-0597">Phosphoprotein</keyword>
<dbReference type="Pfam" id="PF00501">
    <property type="entry name" value="AMP-binding"/>
    <property type="match status" value="1"/>
</dbReference>
<dbReference type="SMART" id="SM00823">
    <property type="entry name" value="PKS_PP"/>
    <property type="match status" value="2"/>
</dbReference>
<dbReference type="Gene3D" id="3.40.50.12780">
    <property type="entry name" value="N-terminal domain of ligase-like"/>
    <property type="match status" value="1"/>
</dbReference>
<dbReference type="PROSITE" id="PS50075">
    <property type="entry name" value="CARRIER"/>
    <property type="match status" value="2"/>
</dbReference>
<comment type="similarity">
    <text evidence="4">Belongs to the NRP synthetase family.</text>
</comment>
<dbReference type="InterPro" id="IPR020806">
    <property type="entry name" value="PKS_PP-bd"/>
</dbReference>
<dbReference type="GO" id="GO:0031177">
    <property type="term" value="F:phosphopantetheine binding"/>
    <property type="evidence" value="ECO:0007669"/>
    <property type="project" value="InterPro"/>
</dbReference>
<dbReference type="CDD" id="cd05918">
    <property type="entry name" value="A_NRPS_SidN3_like"/>
    <property type="match status" value="1"/>
</dbReference>
<keyword evidence="3" id="KW-0436">Ligase</keyword>
<feature type="domain" description="Carrier" evidence="5">
    <location>
        <begin position="739"/>
        <end position="812"/>
    </location>
</feature>
<dbReference type="InterPro" id="IPR000873">
    <property type="entry name" value="AMP-dep_synth/lig_dom"/>
</dbReference>
<dbReference type="InterPro" id="IPR036736">
    <property type="entry name" value="ACP-like_sf"/>
</dbReference>
<dbReference type="InterPro" id="IPR001242">
    <property type="entry name" value="Condensation_dom"/>
</dbReference>
<feature type="domain" description="Carrier" evidence="5">
    <location>
        <begin position="1314"/>
        <end position="1387"/>
    </location>
</feature>
<dbReference type="STRING" id="1392250.A0A2I2GGN5"/>
<dbReference type="InterPro" id="IPR023213">
    <property type="entry name" value="CAT-like_dom_sf"/>
</dbReference>
<dbReference type="Gene3D" id="1.10.1200.10">
    <property type="entry name" value="ACP-like"/>
    <property type="match status" value="2"/>
</dbReference>
<evidence type="ECO:0000256" key="3">
    <source>
        <dbReference type="ARBA" id="ARBA00022598"/>
    </source>
</evidence>
<evidence type="ECO:0000313" key="7">
    <source>
        <dbReference type="Proteomes" id="UP000234275"/>
    </source>
</evidence>
<dbReference type="SUPFAM" id="SSF56801">
    <property type="entry name" value="Acetyl-CoA synthetase-like"/>
    <property type="match status" value="1"/>
</dbReference>
<evidence type="ECO:0000259" key="5">
    <source>
        <dbReference type="PROSITE" id="PS50075"/>
    </source>
</evidence>
<dbReference type="FunFam" id="3.40.50.12780:FF:000014">
    <property type="entry name" value="Nonribosomal peptide synthetase 1"/>
    <property type="match status" value="1"/>
</dbReference>
<evidence type="ECO:0000313" key="6">
    <source>
        <dbReference type="EMBL" id="PLB52030.1"/>
    </source>
</evidence>
<dbReference type="GeneID" id="36555172"/>
<dbReference type="GO" id="GO:1904091">
    <property type="term" value="F:non-ribosomal peptide synthetase activity"/>
    <property type="evidence" value="ECO:0007669"/>
    <property type="project" value="UniProtKB-ARBA"/>
</dbReference>
<evidence type="ECO:0000256" key="4">
    <source>
        <dbReference type="ARBA" id="ARBA00029454"/>
    </source>
</evidence>
<dbReference type="PROSITE" id="PS00455">
    <property type="entry name" value="AMP_BINDING"/>
    <property type="match status" value="1"/>
</dbReference>
<dbReference type="SUPFAM" id="SSF47336">
    <property type="entry name" value="ACP-like"/>
    <property type="match status" value="2"/>
</dbReference>
<dbReference type="Pfam" id="PF00550">
    <property type="entry name" value="PP-binding"/>
    <property type="match status" value="2"/>
</dbReference>
<keyword evidence="1" id="KW-0596">Phosphopantetheine</keyword>
<name>A0A2I2GGN5_9EURO</name>
<comment type="caution">
    <text evidence="6">The sequence shown here is derived from an EMBL/GenBank/DDBJ whole genome shotgun (WGS) entry which is preliminary data.</text>
</comment>
<accession>A0A2I2GGN5</accession>
<dbReference type="Gene3D" id="3.30.559.10">
    <property type="entry name" value="Chloramphenicol acetyltransferase-like domain"/>
    <property type="match status" value="2"/>
</dbReference>
<dbReference type="InterPro" id="IPR045851">
    <property type="entry name" value="AMP-bd_C_sf"/>
</dbReference>
<sequence length="1848" mass="204576">MCDKYPGLIPNLWSSSDDQEKTAFVTLESGPSTAFGTSPFHILKLVWAALLADYIESKALSFGVLVSREHLQLEHWAANIDLDQPFPLAVRLQRLGSQSIGDISFNTVLHWEDDTDVWPKCPFNEISVLSNVGIIIVATERDYVIQLALYYRCAVLGEAEAQNMITALGALLDASPSTSQPARISCTIHDHHLFQLQNWNSRSSDILVEDCIHHLFQRQSAKEPWKPAVCAWDGEFTYQEVEIFSNTIAARLQKHNSIPDSIVPIFLPKSKWAVVAIMGVLKVGAAFVLLDTSYPAVRLQNICEDVQPKVIICFSDAPSIEYPLVKMIIGNEVYGQPTVSPPMVSTSPCNAAYISFTSGSTGRPKGVVIEHRSFCTNALATSQAHRLDGRSRVLQYASFAFDVSILECLAPLLLGGCVCIPSEHQRMNWLAESCNDLQVNWAELTPSVARMLQPAEVPSIRTLVLGGEPILRTDISQWKHVDLICAYGPAECTVVSTVQSHVRDPGNIGRCYGGSAWIVDKENHERLLPIGPIGELVIGGPIVGRGYLNRPAQTEAAFVSIPTWGSLFGLGPDARLYKSGDLARYATDGSIIYCGRKDTQVKIHGQRVELEEIESHARKFLADYGVVVELAGVVNERPFLVLFLAPRCSADYQDLSASLFHEPDAGFHQLIDHLKDALHNALPVHMIPTTYIPISRIPLTPTGKVDRKLLRELVDELTLSQLRKYRSGLMAEATTSPTTPTETILRQLVATELGMPESKVAATDSFLELGGDSLSAISLVANARNIGLQFSMSSVFQADSIRTLAAEIRKIDGELNLQYQPLSLVNGDRHALVQQAAVQCHLRPSDIEDIYPCTPLQEAMIGFSLQQPGSFQADFSFSLPATVDLGRFWDAWDTVISARPILRTRIVQLFLPHALQVVVRSAQTRQEQPYEDTFMTLGTPLVQLSMAGPVTFTLTMHHALFDQWSYDLILEDVEAVYRGLTLVPQSYAPFIRYTIDSSNESARVFWKKEHQGLYMRHFPSTPRSLQPETTTINRTHRPLHIVHWPHGHFTRTTVIRLAYAILIGQTTRSSDVVFGVTVNGRNASVPGLDKLAAPTIATMPLRVILRNEDSVHETLLRMQQHAAELIPYEHTGLRWIKTCSYEAASACQFQSLLVVQQHARKESSPGLFHHPMGDFPAQSNFSTHPLTVICDLAPEGVSVAIFYDSGLVSSEFAETVIKQLEYLISRLAIDLAEPMSKLLLSPPVGLLPMYETVNSPGDLVSSSSSSSITSAALASWTSKPLKQTISTLLNSAHLSTPNKTLVSRALKELGPVQRDTANQLRAIVASVLRLTAEEISDSDDFFALGGDSATAMQVVMQCKTEGLALTVRDIFNEKTMVCIAATLQPLQAVTSVVQFATEYKRFSLLGMTPDEERILEIQLKRQLGISHLDLVEDVYPCTAVHEGLLRTQLLEPMTHQSFTLWEVVSHCGSVSPYRLREAWAQVSRRQAALRTVLLDNFLPERPWTKMQVVFHDPVSAASVFTGVSEDYCHLSSHPLRHVAGSPPCHFSVYQTVENRVYCKLEGTQAFLDSKSISILLKDLTHAYTNTLSSEKGPLYRSVVEVLASPSNRVSSEAYWKRQIALARPCIFPHLPGANDPEKETLKVSSLALSLDNDLARFCADGGYTLNTVLQVAWGMTLQQYTGQSAICFGTLVSGRDILLAEIDQTVGSFFNVLPCCLDLSTAPHALCLPVILRENQSESANRLAHQHCSLLHILEHSPYYGHRRLFNTCFSLEESLSSAAQGPDQEGIRFVERDTHEPTEYDLLLTCVDTQSALEARLTYWSSGLSEEQATGVLWAFQNHVRIITALR</sequence>
<dbReference type="GO" id="GO:0044550">
    <property type="term" value="P:secondary metabolite biosynthetic process"/>
    <property type="evidence" value="ECO:0007669"/>
    <property type="project" value="TreeGrafter"/>
</dbReference>
<reference evidence="6 7" key="1">
    <citation type="submission" date="2016-12" db="EMBL/GenBank/DDBJ databases">
        <title>The genomes of Aspergillus section Nigri reveals drivers in fungal speciation.</title>
        <authorList>
            <consortium name="DOE Joint Genome Institute"/>
            <person name="Vesth T.C."/>
            <person name="Nybo J."/>
            <person name="Theobald S."/>
            <person name="Brandl J."/>
            <person name="Frisvad J.C."/>
            <person name="Nielsen K.F."/>
            <person name="Lyhne E.K."/>
            <person name="Kogle M.E."/>
            <person name="Kuo A."/>
            <person name="Riley R."/>
            <person name="Clum A."/>
            <person name="Nolan M."/>
            <person name="Lipzen A."/>
            <person name="Salamov A."/>
            <person name="Henrissat B."/>
            <person name="Wiebenga A."/>
            <person name="De Vries R.P."/>
            <person name="Grigoriev I.V."/>
            <person name="Mortensen U.H."/>
            <person name="Andersen M.R."/>
            <person name="Baker S.E."/>
        </authorList>
    </citation>
    <scope>NUCLEOTIDE SEQUENCE [LARGE SCALE GENOMIC DNA]</scope>
    <source>
        <strain evidence="6 7">IBT 23096</strain>
    </source>
</reference>
<dbReference type="GO" id="GO:0005737">
    <property type="term" value="C:cytoplasm"/>
    <property type="evidence" value="ECO:0007669"/>
    <property type="project" value="TreeGrafter"/>
</dbReference>
<dbReference type="GO" id="GO:0016874">
    <property type="term" value="F:ligase activity"/>
    <property type="evidence" value="ECO:0007669"/>
    <property type="project" value="UniProtKB-KW"/>
</dbReference>
<dbReference type="EMBL" id="MSFO01000002">
    <property type="protein sequence ID" value="PLB52030.1"/>
    <property type="molecule type" value="Genomic_DNA"/>
</dbReference>
<dbReference type="GO" id="GO:0043041">
    <property type="term" value="P:amino acid activation for nonribosomal peptide biosynthetic process"/>
    <property type="evidence" value="ECO:0007669"/>
    <property type="project" value="TreeGrafter"/>
</dbReference>
<dbReference type="Proteomes" id="UP000234275">
    <property type="component" value="Unassembled WGS sequence"/>
</dbReference>
<dbReference type="PANTHER" id="PTHR45527">
    <property type="entry name" value="NONRIBOSOMAL PEPTIDE SYNTHETASE"/>
    <property type="match status" value="1"/>
</dbReference>
<dbReference type="NCBIfam" id="TIGR01733">
    <property type="entry name" value="AA-adenyl-dom"/>
    <property type="match status" value="1"/>
</dbReference>
<proteinExistence type="inferred from homology"/>
<protein>
    <submittedName>
        <fullName evidence="6">Acetyl-CoA synthetase-like protein</fullName>
    </submittedName>
</protein>
<dbReference type="InterPro" id="IPR009081">
    <property type="entry name" value="PP-bd_ACP"/>
</dbReference>
<dbReference type="Gene3D" id="3.30.559.30">
    <property type="entry name" value="Nonribosomal peptide synthetase, condensation domain"/>
    <property type="match status" value="2"/>
</dbReference>
<dbReference type="InterPro" id="IPR010071">
    <property type="entry name" value="AA_adenyl_dom"/>
</dbReference>
<dbReference type="VEuPathDB" id="FungiDB:P170DRAFT_422944"/>
<organism evidence="6 7">
    <name type="scientific">Aspergillus steynii IBT 23096</name>
    <dbReference type="NCBI Taxonomy" id="1392250"/>
    <lineage>
        <taxon>Eukaryota</taxon>
        <taxon>Fungi</taxon>
        <taxon>Dikarya</taxon>
        <taxon>Ascomycota</taxon>
        <taxon>Pezizomycotina</taxon>
        <taxon>Eurotiomycetes</taxon>
        <taxon>Eurotiomycetidae</taxon>
        <taxon>Eurotiales</taxon>
        <taxon>Aspergillaceae</taxon>
        <taxon>Aspergillus</taxon>
        <taxon>Aspergillus subgen. Circumdati</taxon>
    </lineage>
</organism>
<dbReference type="CDD" id="cd19545">
    <property type="entry name" value="FUM14_C_NRPS-like"/>
    <property type="match status" value="1"/>
</dbReference>
<dbReference type="PANTHER" id="PTHR45527:SF1">
    <property type="entry name" value="FATTY ACID SYNTHASE"/>
    <property type="match status" value="1"/>
</dbReference>
<dbReference type="InterPro" id="IPR020845">
    <property type="entry name" value="AMP-binding_CS"/>
</dbReference>
<dbReference type="InterPro" id="IPR042099">
    <property type="entry name" value="ANL_N_sf"/>
</dbReference>
<gene>
    <name evidence="6" type="ORF">P170DRAFT_422944</name>
</gene>
<dbReference type="SUPFAM" id="SSF52777">
    <property type="entry name" value="CoA-dependent acyltransferases"/>
    <property type="match status" value="5"/>
</dbReference>